<dbReference type="SUPFAM" id="SSF57667">
    <property type="entry name" value="beta-beta-alpha zinc fingers"/>
    <property type="match status" value="1"/>
</dbReference>
<dbReference type="InterPro" id="IPR036236">
    <property type="entry name" value="Znf_C2H2_sf"/>
</dbReference>
<evidence type="ECO:0000256" key="2">
    <source>
        <dbReference type="ARBA" id="ARBA00022723"/>
    </source>
</evidence>
<dbReference type="PANTHER" id="PTHR45718">
    <property type="entry name" value="TRANSCRIPTIONAL ACTIVATOR CUBITUS INTERRUPTUS"/>
    <property type="match status" value="1"/>
</dbReference>
<evidence type="ECO:0000256" key="5">
    <source>
        <dbReference type="ARBA" id="ARBA00022833"/>
    </source>
</evidence>
<keyword evidence="4 7" id="KW-0863">Zinc-finger</keyword>
<reference evidence="10 11" key="1">
    <citation type="submission" date="2020-05" db="EMBL/GenBank/DDBJ databases">
        <title>Ceratocystis lukuohia genome.</title>
        <authorList>
            <person name="Harrington T.C."/>
            <person name="Kim K."/>
            <person name="Mayers C.G."/>
        </authorList>
    </citation>
    <scope>NUCLEOTIDE SEQUENCE [LARGE SCALE GENOMIC DNA]</scope>
    <source>
        <strain evidence="10 11">C4212</strain>
    </source>
</reference>
<evidence type="ECO:0000259" key="9">
    <source>
        <dbReference type="PROSITE" id="PS50157"/>
    </source>
</evidence>
<evidence type="ECO:0000256" key="3">
    <source>
        <dbReference type="ARBA" id="ARBA00022737"/>
    </source>
</evidence>
<feature type="domain" description="C2H2-type" evidence="9">
    <location>
        <begin position="724"/>
        <end position="752"/>
    </location>
</feature>
<feature type="region of interest" description="Disordered" evidence="8">
    <location>
        <begin position="131"/>
        <end position="178"/>
    </location>
</feature>
<feature type="region of interest" description="Disordered" evidence="8">
    <location>
        <begin position="86"/>
        <end position="111"/>
    </location>
</feature>
<gene>
    <name evidence="10" type="ORF">HOO65_090139</name>
</gene>
<feature type="domain" description="C2H2-type" evidence="9">
    <location>
        <begin position="655"/>
        <end position="693"/>
    </location>
</feature>
<keyword evidence="3" id="KW-0677">Repeat</keyword>
<dbReference type="PROSITE" id="PS00028">
    <property type="entry name" value="ZINC_FINGER_C2H2_1"/>
    <property type="match status" value="2"/>
</dbReference>
<evidence type="ECO:0000256" key="1">
    <source>
        <dbReference type="ARBA" id="ARBA00004123"/>
    </source>
</evidence>
<comment type="subcellular location">
    <subcellularLocation>
        <location evidence="1">Nucleus</location>
    </subcellularLocation>
</comment>
<dbReference type="Proteomes" id="UP001610728">
    <property type="component" value="Unassembled WGS sequence"/>
</dbReference>
<dbReference type="Pfam" id="PF00096">
    <property type="entry name" value="zf-C2H2"/>
    <property type="match status" value="2"/>
</dbReference>
<dbReference type="SMART" id="SM00355">
    <property type="entry name" value="ZnF_C2H2"/>
    <property type="match status" value="4"/>
</dbReference>
<feature type="compositionally biased region" description="Low complexity" evidence="8">
    <location>
        <begin position="132"/>
        <end position="148"/>
    </location>
</feature>
<sequence>MGFSSSDNRPDCVPPISLFIPGDANSNDDDFTSGPLAVGFSPDLAGFEGTDLDMFNTSTPTAESAHGTAVNSASHLDGVLQPSSSVLVSASQQSPSYQQNQQSQAEQSHQLQFDISTASSQLDQLDMGSYLNASNNRASSTASSISNNHRNHNRNHSHSHNHSNSGGGSSNNINNNRAAHNSAHSVHNFNTDFTNPSTASPYQIHLHNKTLGHVNLPTRSRNLSYALLRGGNPLFSAQARTENTSFQPSTPTSTPMMNMMDFSHPSPGPKFTTDIDDDVYSIACGSHCNDCPSQCHDPDCDRLSDVCTDANCGDVVLECDDAICDIGEACSQLDCQPRDVASAVKALTSFHGENSGDNGGHGDMKVPLVGMDQSWPTYMSQVPSHSHSSGPNTVANNGDPNVSDLNNISHHNHTHTHHQMGTMSPAALDTSFHPHLTMQQLYSDIISFHDGTSDAHQHKRPCIADNAVFWPNTCHLPRHDYSDISMLLQDQSPYTMPLQECGMALADPAQAHLHLRQVHQLSTKEMQSSFLTQIPCSMGLFEMESSHSQWPPSSEDVRLATSKMSGLSASTLTPPPTSGPATPATNTMDDSNTSMPLSGPGTKTDIGHCHRCEWVHDGNLCAIVFETEEQLNTHLLQDHAKSCERKGSEFACCWESCPRRIDNKGFGQRSKLERHLQTHSGSMHERIHTGEKPLACPFPGCNMRFNESSNLAKHRRTHNLTGSHICTECGRDFHRLDQLRRHTERLHDNGSSGFSGANATGAGTGAGTGIGSGSGSGAGAATGASGKGAPMSAVTCGPQKTPRCRVTKQRSSAQMQNNT</sequence>
<dbReference type="RefSeq" id="XP_070856025.1">
    <property type="nucleotide sequence ID" value="XM_071004447.1"/>
</dbReference>
<evidence type="ECO:0000256" key="8">
    <source>
        <dbReference type="SAM" id="MobiDB-lite"/>
    </source>
</evidence>
<evidence type="ECO:0000313" key="11">
    <source>
        <dbReference type="Proteomes" id="UP001610728"/>
    </source>
</evidence>
<keyword evidence="6" id="KW-0539">Nucleus</keyword>
<feature type="region of interest" description="Disordered" evidence="8">
    <location>
        <begin position="773"/>
        <end position="819"/>
    </location>
</feature>
<dbReference type="InterPro" id="IPR013087">
    <property type="entry name" value="Znf_C2H2_type"/>
</dbReference>
<evidence type="ECO:0000256" key="7">
    <source>
        <dbReference type="PROSITE-ProRule" id="PRU00042"/>
    </source>
</evidence>
<keyword evidence="2" id="KW-0479">Metal-binding</keyword>
<evidence type="ECO:0000256" key="6">
    <source>
        <dbReference type="ARBA" id="ARBA00023242"/>
    </source>
</evidence>
<dbReference type="Gene3D" id="3.30.160.60">
    <property type="entry name" value="Classic Zinc Finger"/>
    <property type="match status" value="2"/>
</dbReference>
<feature type="compositionally biased region" description="Basic residues" evidence="8">
    <location>
        <begin position="149"/>
        <end position="161"/>
    </location>
</feature>
<dbReference type="PANTHER" id="PTHR45718:SF7">
    <property type="entry name" value="C2H2-TYPE DOMAIN-CONTAINING PROTEIN"/>
    <property type="match status" value="1"/>
</dbReference>
<keyword evidence="5" id="KW-0862">Zinc</keyword>
<dbReference type="EMBL" id="JABSNW010000009">
    <property type="protein sequence ID" value="KAL2884844.1"/>
    <property type="molecule type" value="Genomic_DNA"/>
</dbReference>
<dbReference type="InterPro" id="IPR043359">
    <property type="entry name" value="GLI-like"/>
</dbReference>
<feature type="region of interest" description="Disordered" evidence="8">
    <location>
        <begin position="567"/>
        <end position="592"/>
    </location>
</feature>
<dbReference type="GeneID" id="98121363"/>
<keyword evidence="11" id="KW-1185">Reference proteome</keyword>
<name>A0ABR4M992_9PEZI</name>
<protein>
    <submittedName>
        <fullName evidence="10">Zinc finger protein 76</fullName>
    </submittedName>
</protein>
<organism evidence="10 11">
    <name type="scientific">Ceratocystis lukuohia</name>
    <dbReference type="NCBI Taxonomy" id="2019550"/>
    <lineage>
        <taxon>Eukaryota</taxon>
        <taxon>Fungi</taxon>
        <taxon>Dikarya</taxon>
        <taxon>Ascomycota</taxon>
        <taxon>Pezizomycotina</taxon>
        <taxon>Sordariomycetes</taxon>
        <taxon>Hypocreomycetidae</taxon>
        <taxon>Microascales</taxon>
        <taxon>Ceratocystidaceae</taxon>
        <taxon>Ceratocystis</taxon>
    </lineage>
</organism>
<feature type="domain" description="C2H2-type" evidence="9">
    <location>
        <begin position="694"/>
        <end position="718"/>
    </location>
</feature>
<comment type="caution">
    <text evidence="10">The sequence shown here is derived from an EMBL/GenBank/DDBJ whole genome shotgun (WGS) entry which is preliminary data.</text>
</comment>
<accession>A0ABR4M992</accession>
<proteinExistence type="predicted"/>
<evidence type="ECO:0000256" key="4">
    <source>
        <dbReference type="ARBA" id="ARBA00022771"/>
    </source>
</evidence>
<evidence type="ECO:0000313" key="10">
    <source>
        <dbReference type="EMBL" id="KAL2884844.1"/>
    </source>
</evidence>
<feature type="compositionally biased region" description="Polar residues" evidence="8">
    <location>
        <begin position="809"/>
        <end position="819"/>
    </location>
</feature>
<dbReference type="PROSITE" id="PS50157">
    <property type="entry name" value="ZINC_FINGER_C2H2_2"/>
    <property type="match status" value="3"/>
</dbReference>